<evidence type="ECO:0000259" key="6">
    <source>
        <dbReference type="Pfam" id="PF01343"/>
    </source>
</evidence>
<dbReference type="InterPro" id="IPR029045">
    <property type="entry name" value="ClpP/crotonase-like_dom_sf"/>
</dbReference>
<name>A0A2N0AKU1_9LEPT</name>
<sequence>MERNQFLLFLSFLFSTVATILGIAILVSGSSLARFSSGTGGSLFQASEIGAVVIPIVGEIHSGESTFDSTGADTVLRQLRELEEDGNIKGILIEINSPGGTVAASQEIFNELLHLRKTKKIVVSMKDVAASGGYYIAAASDYIFAQNGTITGSIGVISFAPNVKGLLDRYGVGVRTYKAGKYKDMYSPFRDSTNEEDDMIGKQLQDTYRKFVEDVAKGRNKTVKSIEELAEGKIYSGEDAFRNKLVDDIGGRREAHKKLSELCQYDGLIPLFEQEISPFDRFLQTLGVSFLGDHSHVSKIKSLIQSQVLVILPTALGKLML</sequence>
<dbReference type="OrthoDB" id="9764363at2"/>
<keyword evidence="5" id="KW-0472">Membrane</keyword>
<proteinExistence type="inferred from homology"/>
<dbReference type="Proteomes" id="UP000232145">
    <property type="component" value="Unassembled WGS sequence"/>
</dbReference>
<dbReference type="InterPro" id="IPR004635">
    <property type="entry name" value="Pept_S49_SppA"/>
</dbReference>
<evidence type="ECO:0000256" key="4">
    <source>
        <dbReference type="ARBA" id="ARBA00022825"/>
    </source>
</evidence>
<dbReference type="InterPro" id="IPR047272">
    <property type="entry name" value="S49_SppA_C"/>
</dbReference>
<keyword evidence="4" id="KW-0720">Serine protease</keyword>
<keyword evidence="3" id="KW-0378">Hydrolase</keyword>
<evidence type="ECO:0000256" key="5">
    <source>
        <dbReference type="SAM" id="Phobius"/>
    </source>
</evidence>
<keyword evidence="5" id="KW-1133">Transmembrane helix</keyword>
<keyword evidence="5" id="KW-0812">Transmembrane</keyword>
<dbReference type="GO" id="GO:0008236">
    <property type="term" value="F:serine-type peptidase activity"/>
    <property type="evidence" value="ECO:0007669"/>
    <property type="project" value="UniProtKB-KW"/>
</dbReference>
<dbReference type="EMBL" id="NPDX01000001">
    <property type="protein sequence ID" value="PJZ84926.1"/>
    <property type="molecule type" value="Genomic_DNA"/>
</dbReference>
<evidence type="ECO:0000313" key="7">
    <source>
        <dbReference type="EMBL" id="PJZ84926.1"/>
    </source>
</evidence>
<evidence type="ECO:0000256" key="2">
    <source>
        <dbReference type="ARBA" id="ARBA00022670"/>
    </source>
</evidence>
<dbReference type="NCBIfam" id="TIGR00706">
    <property type="entry name" value="SppA_dom"/>
    <property type="match status" value="1"/>
</dbReference>
<evidence type="ECO:0000256" key="1">
    <source>
        <dbReference type="ARBA" id="ARBA00008683"/>
    </source>
</evidence>
<reference evidence="7 8" key="1">
    <citation type="submission" date="2017-07" db="EMBL/GenBank/DDBJ databases">
        <title>Leptospira spp. isolated from tropical soils.</title>
        <authorList>
            <person name="Thibeaux R."/>
            <person name="Iraola G."/>
            <person name="Ferres I."/>
            <person name="Bierque E."/>
            <person name="Girault D."/>
            <person name="Soupe-Gilbert M.-E."/>
            <person name="Picardeau M."/>
            <person name="Goarant C."/>
        </authorList>
    </citation>
    <scope>NUCLEOTIDE SEQUENCE [LARGE SCALE GENOMIC DNA]</scope>
    <source>
        <strain evidence="7 8">FH2-B-A1</strain>
    </source>
</reference>
<dbReference type="PANTHER" id="PTHR42987">
    <property type="entry name" value="PEPTIDASE S49"/>
    <property type="match status" value="1"/>
</dbReference>
<dbReference type="GO" id="GO:0006508">
    <property type="term" value="P:proteolysis"/>
    <property type="evidence" value="ECO:0007669"/>
    <property type="project" value="UniProtKB-KW"/>
</dbReference>
<accession>A0A2N0AKU1</accession>
<gene>
    <name evidence="7" type="primary">sppA</name>
    <name evidence="7" type="ORF">CH364_01200</name>
</gene>
<dbReference type="RefSeq" id="WP_100741813.1">
    <property type="nucleotide sequence ID" value="NZ_NPDW01000001.1"/>
</dbReference>
<evidence type="ECO:0000313" key="8">
    <source>
        <dbReference type="Proteomes" id="UP000232145"/>
    </source>
</evidence>
<keyword evidence="2" id="KW-0645">Protease</keyword>
<dbReference type="AlphaFoldDB" id="A0A2N0AKU1"/>
<keyword evidence="8" id="KW-1185">Reference proteome</keyword>
<feature type="transmembrane region" description="Helical" evidence="5">
    <location>
        <begin position="6"/>
        <end position="27"/>
    </location>
</feature>
<dbReference type="SUPFAM" id="SSF52096">
    <property type="entry name" value="ClpP/crotonase"/>
    <property type="match status" value="1"/>
</dbReference>
<dbReference type="InterPro" id="IPR002142">
    <property type="entry name" value="Peptidase_S49"/>
</dbReference>
<organism evidence="7 8">
    <name type="scientific">Leptospira harrisiae</name>
    <dbReference type="NCBI Taxonomy" id="2023189"/>
    <lineage>
        <taxon>Bacteria</taxon>
        <taxon>Pseudomonadati</taxon>
        <taxon>Spirochaetota</taxon>
        <taxon>Spirochaetia</taxon>
        <taxon>Leptospirales</taxon>
        <taxon>Leptospiraceae</taxon>
        <taxon>Leptospira</taxon>
    </lineage>
</organism>
<dbReference type="PANTHER" id="PTHR42987:SF7">
    <property type="entry name" value="SIGNAL PEPTIDE PEPTIDASE SPPA-RELATED"/>
    <property type="match status" value="1"/>
</dbReference>
<evidence type="ECO:0000256" key="3">
    <source>
        <dbReference type="ARBA" id="ARBA00022801"/>
    </source>
</evidence>
<comment type="caution">
    <text evidence="7">The sequence shown here is derived from an EMBL/GenBank/DDBJ whole genome shotgun (WGS) entry which is preliminary data.</text>
</comment>
<dbReference type="Pfam" id="PF01343">
    <property type="entry name" value="Peptidase_S49"/>
    <property type="match status" value="1"/>
</dbReference>
<dbReference type="Gene3D" id="6.20.330.10">
    <property type="match status" value="1"/>
</dbReference>
<feature type="domain" description="Peptidase S49" evidence="6">
    <location>
        <begin position="116"/>
        <end position="263"/>
    </location>
</feature>
<comment type="similarity">
    <text evidence="1">Belongs to the peptidase S49 family.</text>
</comment>
<dbReference type="CDD" id="cd07023">
    <property type="entry name" value="S49_Sppa_N_C"/>
    <property type="match status" value="1"/>
</dbReference>
<dbReference type="Gene3D" id="3.90.226.10">
    <property type="entry name" value="2-enoyl-CoA Hydratase, Chain A, domain 1"/>
    <property type="match status" value="1"/>
</dbReference>
<protein>
    <submittedName>
        <fullName evidence="7">Signal peptide peptidase SppA</fullName>
    </submittedName>
</protein>